<dbReference type="Pfam" id="PF00962">
    <property type="entry name" value="A_deaminase"/>
    <property type="match status" value="1"/>
</dbReference>
<evidence type="ECO:0000256" key="1">
    <source>
        <dbReference type="ARBA" id="ARBA00001947"/>
    </source>
</evidence>
<reference evidence="8 9" key="1">
    <citation type="submission" date="2017-06" db="EMBL/GenBank/DDBJ databases">
        <authorList>
            <person name="Kim H.J."/>
            <person name="Triplett B.A."/>
        </authorList>
    </citation>
    <scope>NUCLEOTIDE SEQUENCE [LARGE SCALE GENOMIC DNA]</scope>
    <source>
        <strain evidence="8">FRACA_ARgP5</strain>
    </source>
</reference>
<gene>
    <name evidence="8" type="ORF">FRACA_160035</name>
</gene>
<dbReference type="Gene3D" id="3.20.20.140">
    <property type="entry name" value="Metal-dependent hydrolases"/>
    <property type="match status" value="1"/>
</dbReference>
<dbReference type="EMBL" id="FZMO01000068">
    <property type="protein sequence ID" value="SNQ46884.1"/>
    <property type="molecule type" value="Genomic_DNA"/>
</dbReference>
<dbReference type="GO" id="GO:0016814">
    <property type="term" value="F:hydrolase activity, acting on carbon-nitrogen (but not peptide) bonds, in cyclic amidines"/>
    <property type="evidence" value="ECO:0007669"/>
    <property type="project" value="UniProtKB-ARBA"/>
</dbReference>
<dbReference type="AlphaFoldDB" id="A0A2I2KMI9"/>
<dbReference type="PANTHER" id="PTHR43114">
    <property type="entry name" value="ADENINE DEAMINASE"/>
    <property type="match status" value="1"/>
</dbReference>
<comment type="cofactor">
    <cofactor evidence="1">
        <name>Zn(2+)</name>
        <dbReference type="ChEBI" id="CHEBI:29105"/>
    </cofactor>
</comment>
<organism evidence="8 9">
    <name type="scientific">Frankia canadensis</name>
    <dbReference type="NCBI Taxonomy" id="1836972"/>
    <lineage>
        <taxon>Bacteria</taxon>
        <taxon>Bacillati</taxon>
        <taxon>Actinomycetota</taxon>
        <taxon>Actinomycetes</taxon>
        <taxon>Frankiales</taxon>
        <taxon>Frankiaceae</taxon>
        <taxon>Frankia</taxon>
    </lineage>
</organism>
<dbReference type="EC" id="3.5.4.4" evidence="8"/>
<keyword evidence="4 8" id="KW-0378">Hydrolase</keyword>
<evidence type="ECO:0000313" key="8">
    <source>
        <dbReference type="EMBL" id="SNQ46884.1"/>
    </source>
</evidence>
<comment type="similarity">
    <text evidence="2">Belongs to the metallo-dependent hydrolases superfamily. Adenosine and AMP deaminases family.</text>
</comment>
<keyword evidence="9" id="KW-1185">Reference proteome</keyword>
<sequence length="362" mass="37698">MRERHRETDDEIFIDSLPKVDLHSRLVFPGISRDRPAPGETDSRQPRPDAALFAALARRTARRLAAQRVRYAELSVFPIDGGYSDTQVEEMFAGLDQGRRAAERHVGVALRWTVRIPAPSGAGRTAMARHRAAAERAVELALCCGRGAVVGLELAAAAPGHPTGGAGYLAEVFAVARAAGLRSLPRVGRHGGPAAVWEAVTTLGAHRVGHGLGALADPVLVQYLRDQHIAIETCDGGGDRDGPLAAALGRGLAVCLGSAGVAGGTSSPRGAYLRAMRVAALRREEVVQLVRASIGQASLPEPARALLSAELDAAAAAWCPRLPATAPPGIAPTPVPGARGPARRCRQGAFVGGRPGYRASGS</sequence>
<keyword evidence="3" id="KW-0479">Metal-binding</keyword>
<evidence type="ECO:0000313" key="9">
    <source>
        <dbReference type="Proteomes" id="UP000234331"/>
    </source>
</evidence>
<evidence type="ECO:0000256" key="6">
    <source>
        <dbReference type="SAM" id="MobiDB-lite"/>
    </source>
</evidence>
<dbReference type="GO" id="GO:0046872">
    <property type="term" value="F:metal ion binding"/>
    <property type="evidence" value="ECO:0007669"/>
    <property type="project" value="UniProtKB-KW"/>
</dbReference>
<evidence type="ECO:0000256" key="4">
    <source>
        <dbReference type="ARBA" id="ARBA00022801"/>
    </source>
</evidence>
<accession>A0A2I2KMI9</accession>
<keyword evidence="5" id="KW-0862">Zinc</keyword>
<dbReference type="GO" id="GO:0019239">
    <property type="term" value="F:deaminase activity"/>
    <property type="evidence" value="ECO:0007669"/>
    <property type="project" value="InterPro"/>
</dbReference>
<evidence type="ECO:0000256" key="2">
    <source>
        <dbReference type="ARBA" id="ARBA00006676"/>
    </source>
</evidence>
<evidence type="ECO:0000256" key="5">
    <source>
        <dbReference type="ARBA" id="ARBA00022833"/>
    </source>
</evidence>
<evidence type="ECO:0000259" key="7">
    <source>
        <dbReference type="Pfam" id="PF00962"/>
    </source>
</evidence>
<proteinExistence type="inferred from homology"/>
<dbReference type="PANTHER" id="PTHR43114:SF6">
    <property type="entry name" value="ADENINE DEAMINASE"/>
    <property type="match status" value="1"/>
</dbReference>
<protein>
    <submittedName>
        <fullName evidence="8">Putative Adenosine deaminase</fullName>
        <ecNumber evidence="8">3.5.4.4</ecNumber>
    </submittedName>
</protein>
<feature type="domain" description="Adenosine deaminase" evidence="7">
    <location>
        <begin position="54"/>
        <end position="307"/>
    </location>
</feature>
<name>A0A2I2KMI9_9ACTN</name>
<dbReference type="InterPro" id="IPR032466">
    <property type="entry name" value="Metal_Hydrolase"/>
</dbReference>
<dbReference type="Proteomes" id="UP000234331">
    <property type="component" value="Unassembled WGS sequence"/>
</dbReference>
<dbReference type="InterPro" id="IPR006330">
    <property type="entry name" value="Ado/ade_deaminase"/>
</dbReference>
<feature type="region of interest" description="Disordered" evidence="6">
    <location>
        <begin position="329"/>
        <end position="362"/>
    </location>
</feature>
<dbReference type="SUPFAM" id="SSF51556">
    <property type="entry name" value="Metallo-dependent hydrolases"/>
    <property type="match status" value="1"/>
</dbReference>
<dbReference type="InterPro" id="IPR001365">
    <property type="entry name" value="A_deaminase_dom"/>
</dbReference>
<dbReference type="RefSeq" id="WP_133150597.1">
    <property type="nucleotide sequence ID" value="NZ_FZMO01000068.1"/>
</dbReference>
<evidence type="ECO:0000256" key="3">
    <source>
        <dbReference type="ARBA" id="ARBA00022723"/>
    </source>
</evidence>
<dbReference type="OrthoDB" id="105475at2"/>